<reference evidence="8" key="1">
    <citation type="submission" date="2022-06" db="EMBL/GenBank/DDBJ databases">
        <title>Novel species in genus nocardia.</title>
        <authorList>
            <person name="Li F."/>
        </authorList>
    </citation>
    <scope>NUCLEOTIDE SEQUENCE</scope>
    <source>
        <strain evidence="8">CDC141</strain>
    </source>
</reference>
<keyword evidence="3 6" id="KW-0812">Transmembrane</keyword>
<feature type="transmembrane region" description="Helical" evidence="6">
    <location>
        <begin position="160"/>
        <end position="181"/>
    </location>
</feature>
<feature type="transmembrane region" description="Helical" evidence="6">
    <location>
        <begin position="193"/>
        <end position="212"/>
    </location>
</feature>
<dbReference type="InterPro" id="IPR000620">
    <property type="entry name" value="EamA_dom"/>
</dbReference>
<keyword evidence="9" id="KW-1185">Reference proteome</keyword>
<gene>
    <name evidence="8" type="ORF">NDR86_09995</name>
</gene>
<evidence type="ECO:0000313" key="8">
    <source>
        <dbReference type="EMBL" id="MCM6773799.1"/>
    </source>
</evidence>
<feature type="transmembrane region" description="Helical" evidence="6">
    <location>
        <begin position="218"/>
        <end position="241"/>
    </location>
</feature>
<dbReference type="InterPro" id="IPR037185">
    <property type="entry name" value="EmrE-like"/>
</dbReference>
<evidence type="ECO:0000256" key="4">
    <source>
        <dbReference type="ARBA" id="ARBA00022989"/>
    </source>
</evidence>
<feature type="domain" description="EamA" evidence="7">
    <location>
        <begin position="163"/>
        <end position="294"/>
    </location>
</feature>
<accession>A0A9X2IWQ0</accession>
<feature type="transmembrane region" description="Helical" evidence="6">
    <location>
        <begin position="34"/>
        <end position="54"/>
    </location>
</feature>
<keyword evidence="4 6" id="KW-1133">Transmembrane helix</keyword>
<protein>
    <submittedName>
        <fullName evidence="8">EamA family transporter</fullName>
    </submittedName>
</protein>
<dbReference type="Pfam" id="PF00892">
    <property type="entry name" value="EamA"/>
    <property type="match status" value="1"/>
</dbReference>
<evidence type="ECO:0000259" key="7">
    <source>
        <dbReference type="Pfam" id="PF00892"/>
    </source>
</evidence>
<comment type="similarity">
    <text evidence="2">Belongs to the EamA transporter family.</text>
</comment>
<evidence type="ECO:0000256" key="3">
    <source>
        <dbReference type="ARBA" id="ARBA00022692"/>
    </source>
</evidence>
<dbReference type="PANTHER" id="PTHR32322:SF2">
    <property type="entry name" value="EAMA DOMAIN-CONTAINING PROTEIN"/>
    <property type="match status" value="1"/>
</dbReference>
<proteinExistence type="inferred from homology"/>
<feature type="transmembrane region" description="Helical" evidence="6">
    <location>
        <begin position="253"/>
        <end position="273"/>
    </location>
</feature>
<dbReference type="PANTHER" id="PTHR32322">
    <property type="entry name" value="INNER MEMBRANE TRANSPORTER"/>
    <property type="match status" value="1"/>
</dbReference>
<dbReference type="GO" id="GO:0016020">
    <property type="term" value="C:membrane"/>
    <property type="evidence" value="ECO:0007669"/>
    <property type="project" value="UniProtKB-SubCell"/>
</dbReference>
<dbReference type="EMBL" id="JAMRXG010000004">
    <property type="protein sequence ID" value="MCM6773799.1"/>
    <property type="molecule type" value="Genomic_DNA"/>
</dbReference>
<dbReference type="AlphaFoldDB" id="A0A9X2IWQ0"/>
<evidence type="ECO:0000256" key="1">
    <source>
        <dbReference type="ARBA" id="ARBA00004141"/>
    </source>
</evidence>
<comment type="caution">
    <text evidence="8">The sequence shown here is derived from an EMBL/GenBank/DDBJ whole genome shotgun (WGS) entry which is preliminary data.</text>
</comment>
<sequence length="301" mass="30770">MVAIDVGGRWKSSLPLLFSRLPIRQGIGGVPPTMLVMTGIVSVQLGAALATRLFAATGPAGAVSLRLFFAGLVLLVFWRSALRVGRHALPAVLGFGVVLALMNLCFYEAIDRIPLGMAVTIEFLGPLGVALAGSRRWIDPAWAVLAGGGVLLLTRTDGPVAWTGVAFALATAVLWAAYILLSAKVGERTSGGGGLALAMAFGGLLAAPVGIAEAGSALLQPMALLAGFGVALLSSVLPYSVELEALRRIPPRVFGVLMSLEPAVGAVAGFVVLGQFMNLSQWGGIACVVAASIGATRSAKS</sequence>
<feature type="transmembrane region" description="Helical" evidence="6">
    <location>
        <begin position="60"/>
        <end position="78"/>
    </location>
</feature>
<name>A0A9X2IWQ0_9NOCA</name>
<evidence type="ECO:0000256" key="5">
    <source>
        <dbReference type="ARBA" id="ARBA00023136"/>
    </source>
</evidence>
<evidence type="ECO:0000256" key="2">
    <source>
        <dbReference type="ARBA" id="ARBA00007362"/>
    </source>
</evidence>
<organism evidence="8 9">
    <name type="scientific">Nocardia pulmonis</name>
    <dbReference type="NCBI Taxonomy" id="2951408"/>
    <lineage>
        <taxon>Bacteria</taxon>
        <taxon>Bacillati</taxon>
        <taxon>Actinomycetota</taxon>
        <taxon>Actinomycetes</taxon>
        <taxon>Mycobacteriales</taxon>
        <taxon>Nocardiaceae</taxon>
        <taxon>Nocardia</taxon>
    </lineage>
</organism>
<dbReference type="InterPro" id="IPR050638">
    <property type="entry name" value="AA-Vitamin_Transporters"/>
</dbReference>
<dbReference type="Proteomes" id="UP001139157">
    <property type="component" value="Unassembled WGS sequence"/>
</dbReference>
<evidence type="ECO:0000313" key="9">
    <source>
        <dbReference type="Proteomes" id="UP001139157"/>
    </source>
</evidence>
<feature type="transmembrane region" description="Helical" evidence="6">
    <location>
        <begin position="90"/>
        <end position="109"/>
    </location>
</feature>
<dbReference type="RefSeq" id="WP_251910891.1">
    <property type="nucleotide sequence ID" value="NZ_JAMRXG010000004.1"/>
</dbReference>
<comment type="subcellular location">
    <subcellularLocation>
        <location evidence="1">Membrane</location>
        <topology evidence="1">Multi-pass membrane protein</topology>
    </subcellularLocation>
</comment>
<keyword evidence="5 6" id="KW-0472">Membrane</keyword>
<evidence type="ECO:0000256" key="6">
    <source>
        <dbReference type="SAM" id="Phobius"/>
    </source>
</evidence>
<dbReference type="SUPFAM" id="SSF103481">
    <property type="entry name" value="Multidrug resistance efflux transporter EmrE"/>
    <property type="match status" value="2"/>
</dbReference>